<dbReference type="AlphaFoldDB" id="A0A2A2K6D9"/>
<proteinExistence type="predicted"/>
<dbReference type="EMBL" id="LIAE01009534">
    <property type="protein sequence ID" value="PAV69369.1"/>
    <property type="molecule type" value="Genomic_DNA"/>
</dbReference>
<organism evidence="1 2">
    <name type="scientific">Diploscapter pachys</name>
    <dbReference type="NCBI Taxonomy" id="2018661"/>
    <lineage>
        <taxon>Eukaryota</taxon>
        <taxon>Metazoa</taxon>
        <taxon>Ecdysozoa</taxon>
        <taxon>Nematoda</taxon>
        <taxon>Chromadorea</taxon>
        <taxon>Rhabditida</taxon>
        <taxon>Rhabditina</taxon>
        <taxon>Rhabditomorpha</taxon>
        <taxon>Rhabditoidea</taxon>
        <taxon>Rhabditidae</taxon>
        <taxon>Diploscapter</taxon>
    </lineage>
</organism>
<accession>A0A2A2K6D9</accession>
<protein>
    <submittedName>
        <fullName evidence="1">Uncharacterized protein</fullName>
    </submittedName>
</protein>
<sequence length="96" mass="10422">MGAGVFAQVDGAHDRPGRPIDHAQAVVRRALRAVVADHGEQAIATDHHLVGAGAYRQADHFLATASVQGRHAGWTCARRRWLAVLMLIIEINQLVQ</sequence>
<evidence type="ECO:0000313" key="2">
    <source>
        <dbReference type="Proteomes" id="UP000218231"/>
    </source>
</evidence>
<keyword evidence="2" id="KW-1185">Reference proteome</keyword>
<reference evidence="1 2" key="1">
    <citation type="journal article" date="2017" name="Curr. Biol.">
        <title>Genome architecture and evolution of a unichromosomal asexual nematode.</title>
        <authorList>
            <person name="Fradin H."/>
            <person name="Zegar C."/>
            <person name="Gutwein M."/>
            <person name="Lucas J."/>
            <person name="Kovtun M."/>
            <person name="Corcoran D."/>
            <person name="Baugh L.R."/>
            <person name="Kiontke K."/>
            <person name="Gunsalus K."/>
            <person name="Fitch D.H."/>
            <person name="Piano F."/>
        </authorList>
    </citation>
    <scope>NUCLEOTIDE SEQUENCE [LARGE SCALE GENOMIC DNA]</scope>
    <source>
        <strain evidence="1">PF1309</strain>
    </source>
</reference>
<name>A0A2A2K6D9_9BILA</name>
<dbReference type="Proteomes" id="UP000218231">
    <property type="component" value="Unassembled WGS sequence"/>
</dbReference>
<gene>
    <name evidence="1" type="ORF">WR25_14123</name>
</gene>
<comment type="caution">
    <text evidence="1">The sequence shown here is derived from an EMBL/GenBank/DDBJ whole genome shotgun (WGS) entry which is preliminary data.</text>
</comment>
<evidence type="ECO:0000313" key="1">
    <source>
        <dbReference type="EMBL" id="PAV69369.1"/>
    </source>
</evidence>